<evidence type="ECO:0008006" key="5">
    <source>
        <dbReference type="Google" id="ProtNLM"/>
    </source>
</evidence>
<accession>A0A6A6J076</accession>
<proteinExistence type="inferred from homology"/>
<reference evidence="3" key="1">
    <citation type="journal article" date="2020" name="Stud. Mycol.">
        <title>101 Dothideomycetes genomes: a test case for predicting lifestyles and emergence of pathogens.</title>
        <authorList>
            <person name="Haridas S."/>
            <person name="Albert R."/>
            <person name="Binder M."/>
            <person name="Bloem J."/>
            <person name="Labutti K."/>
            <person name="Salamov A."/>
            <person name="Andreopoulos B."/>
            <person name="Baker S."/>
            <person name="Barry K."/>
            <person name="Bills G."/>
            <person name="Bluhm B."/>
            <person name="Cannon C."/>
            <person name="Castanera R."/>
            <person name="Culley D."/>
            <person name="Daum C."/>
            <person name="Ezra D."/>
            <person name="Gonzalez J."/>
            <person name="Henrissat B."/>
            <person name="Kuo A."/>
            <person name="Liang C."/>
            <person name="Lipzen A."/>
            <person name="Lutzoni F."/>
            <person name="Magnuson J."/>
            <person name="Mondo S."/>
            <person name="Nolan M."/>
            <person name="Ohm R."/>
            <person name="Pangilinan J."/>
            <person name="Park H.-J."/>
            <person name="Ramirez L."/>
            <person name="Alfaro M."/>
            <person name="Sun H."/>
            <person name="Tritt A."/>
            <person name="Yoshinaga Y."/>
            <person name="Zwiers L.-H."/>
            <person name="Turgeon B."/>
            <person name="Goodwin S."/>
            <person name="Spatafora J."/>
            <person name="Crous P."/>
            <person name="Grigoriev I."/>
        </authorList>
    </citation>
    <scope>NUCLEOTIDE SEQUENCE</scope>
    <source>
        <strain evidence="3">CBS 122368</strain>
    </source>
</reference>
<dbReference type="InterPro" id="IPR008862">
    <property type="entry name" value="Tcp11"/>
</dbReference>
<feature type="compositionally biased region" description="Basic and acidic residues" evidence="2">
    <location>
        <begin position="708"/>
        <end position="718"/>
    </location>
</feature>
<sequence length="718" mass="80415">MRAPHYCNGYPRRDRMGAQMPKAAGSNASPFPPADSLYQRPSPAADLEGTTGGIDAAGSPWHRSISTSDGPSREDDRHFHHEGAPFAGRDARSRSSTVSTDRSERDMPDQLAELVENMFPGPEGARLADAFLSAAELPPVTKQSLSELDIQNIIKNIKLRHDVNFDRDLSFRPNLDGPKGYEKVRQSQRYWRALIAELELYVRLFQGTPSICNPEHVQWSVIVQHAERRIPKMFETIHDVLKSLVPDRDHSRVDEHLDVPMLMQEIERGVCDLVRLAEWMAHLLKEHCAPMRDVMVDNMVAKMRDGVTRNSSDLIVSGLVDLLAILEAMKLDVANHQIRNLRTLLIEDTVGFEKHYHLDRLVNGRSRVDVDASQKWWAAAVKQFQQHGMPASRDISRFQLDVLARALVSTLFSRDGHCSFPDTFYLDQDRLRVLKSEIDDLIHFEICSDMFAQLLKEFGHEGSISPSTRQHIRTSVSAIMGEAAGHGPQAWMVNSEPISLELYRQALLFTGRPPIYNLDDFQKANQHLRALFVNSFSAHASALQATLLPQILACANRYRNASTIDLFNNLVAPTPPPPHGPFPSFMPIAQQHPDTLPSNTTQPERLADVSNRITHILLLHWRIWGPIAYIQDDENTAQNQMPLQALAQPQPQHVNAMSTLEERAPSTAPHAARPPAPSPPPPNGTPEAQVVGAMKTGEPPDPGTETKVTGETRWPHLQ</sequence>
<dbReference type="Pfam" id="PF05794">
    <property type="entry name" value="Tcp11"/>
    <property type="match status" value="1"/>
</dbReference>
<keyword evidence="4" id="KW-1185">Reference proteome</keyword>
<dbReference type="PANTHER" id="PTHR12832:SF11">
    <property type="entry name" value="LD23868P"/>
    <property type="match status" value="1"/>
</dbReference>
<name>A0A6A6J076_9PLEO</name>
<protein>
    <recommendedName>
        <fullName evidence="5">Tcp11-domain-containing protein</fullName>
    </recommendedName>
</protein>
<evidence type="ECO:0000313" key="3">
    <source>
        <dbReference type="EMBL" id="KAF2256231.1"/>
    </source>
</evidence>
<dbReference type="RefSeq" id="XP_033691235.1">
    <property type="nucleotide sequence ID" value="XM_033820243.1"/>
</dbReference>
<dbReference type="EMBL" id="ML987189">
    <property type="protein sequence ID" value="KAF2256231.1"/>
    <property type="molecule type" value="Genomic_DNA"/>
</dbReference>
<feature type="region of interest" description="Disordered" evidence="2">
    <location>
        <begin position="660"/>
        <end position="718"/>
    </location>
</feature>
<feature type="compositionally biased region" description="Pro residues" evidence="2">
    <location>
        <begin position="672"/>
        <end position="684"/>
    </location>
</feature>
<gene>
    <name evidence="3" type="ORF">BU26DRAFT_16879</name>
</gene>
<organism evidence="3 4">
    <name type="scientific">Trematosphaeria pertusa</name>
    <dbReference type="NCBI Taxonomy" id="390896"/>
    <lineage>
        <taxon>Eukaryota</taxon>
        <taxon>Fungi</taxon>
        <taxon>Dikarya</taxon>
        <taxon>Ascomycota</taxon>
        <taxon>Pezizomycotina</taxon>
        <taxon>Dothideomycetes</taxon>
        <taxon>Pleosporomycetidae</taxon>
        <taxon>Pleosporales</taxon>
        <taxon>Massarineae</taxon>
        <taxon>Trematosphaeriaceae</taxon>
        <taxon>Trematosphaeria</taxon>
    </lineage>
</organism>
<dbReference type="GO" id="GO:0010737">
    <property type="term" value="P:protein kinase A signaling"/>
    <property type="evidence" value="ECO:0007669"/>
    <property type="project" value="TreeGrafter"/>
</dbReference>
<dbReference type="OrthoDB" id="276323at2759"/>
<evidence type="ECO:0000313" key="4">
    <source>
        <dbReference type="Proteomes" id="UP000800094"/>
    </source>
</evidence>
<dbReference type="GeneID" id="54573573"/>
<dbReference type="PANTHER" id="PTHR12832">
    <property type="entry name" value="TESTIS-SPECIFIC PROTEIN PBS13 T-COMPLEX 11"/>
    <property type="match status" value="1"/>
</dbReference>
<feature type="region of interest" description="Disordered" evidence="2">
    <location>
        <begin position="1"/>
        <end position="107"/>
    </location>
</feature>
<evidence type="ECO:0000256" key="2">
    <source>
        <dbReference type="SAM" id="MobiDB-lite"/>
    </source>
</evidence>
<feature type="compositionally biased region" description="Basic and acidic residues" evidence="2">
    <location>
        <begin position="71"/>
        <end position="93"/>
    </location>
</feature>
<dbReference type="AlphaFoldDB" id="A0A6A6J076"/>
<dbReference type="Proteomes" id="UP000800094">
    <property type="component" value="Unassembled WGS sequence"/>
</dbReference>
<evidence type="ECO:0000256" key="1">
    <source>
        <dbReference type="ARBA" id="ARBA00010954"/>
    </source>
</evidence>
<comment type="similarity">
    <text evidence="1">Belongs to the TCP11 family.</text>
</comment>